<name>A0A8J5XKN8_DIALT</name>
<evidence type="ECO:0000313" key="2">
    <source>
        <dbReference type="EMBL" id="KAG8466152.1"/>
    </source>
</evidence>
<dbReference type="OrthoDB" id="445007at2759"/>
<dbReference type="PANTHER" id="PTHR31630">
    <property type="entry name" value="PHYTANOYL-COA DIOXYGENASE-RELATED-RELATED"/>
    <property type="match status" value="1"/>
</dbReference>
<organism evidence="2 3">
    <name type="scientific">Diacronema lutheri</name>
    <name type="common">Unicellular marine alga</name>
    <name type="synonym">Monochrysis lutheri</name>
    <dbReference type="NCBI Taxonomy" id="2081491"/>
    <lineage>
        <taxon>Eukaryota</taxon>
        <taxon>Haptista</taxon>
        <taxon>Haptophyta</taxon>
        <taxon>Pavlovophyceae</taxon>
        <taxon>Pavlovales</taxon>
        <taxon>Pavlovaceae</taxon>
        <taxon>Diacronema</taxon>
    </lineage>
</organism>
<evidence type="ECO:0008006" key="4">
    <source>
        <dbReference type="Google" id="ProtNLM"/>
    </source>
</evidence>
<comment type="caution">
    <text evidence="2">The sequence shown here is derived from an EMBL/GenBank/DDBJ whole genome shotgun (WGS) entry which is preliminary data.</text>
</comment>
<accession>A0A8J5XKN8</accession>
<proteinExistence type="predicted"/>
<dbReference type="Proteomes" id="UP000751190">
    <property type="component" value="Unassembled WGS sequence"/>
</dbReference>
<sequence length="393" mass="42777">MSLLHVGIAAAVPATDSRFLVGGHGGVAMSFDLEHDAPRLEPGSAEARAHLAEHGYAVLASVLNETELRTARELLWRFMEGTRKGIRRADPRTWHRIGPNQFGIVWNSGAGQSELMWHVRSAPRLLEFFSSFWGVGRAELLTSFEGFGVMPPTELESSWGALAEGWFHTDQNGASRPGLWTVQSFTSLHDQDETTGAFVVVPGSHLEHAAVTRRALRAAPGTPRTQQFLLVPPDDSILTARRPRLIRCRAGDAVVWDSRTVHCNTPPLTREVPWRPTVERQSGMARGSFGPDGSALPSPPLEPHPPNFPDFLRVVAYVSMAPRARATPAVLLARRRAVLNAQACTHWPFEATCVPPDDELPPPPDLGELQLDLAGLSAEDGALIAAARRAATA</sequence>
<dbReference type="Gene3D" id="2.60.120.620">
    <property type="entry name" value="q2cbj1_9rhob like domain"/>
    <property type="match status" value="1"/>
</dbReference>
<keyword evidence="3" id="KW-1185">Reference proteome</keyword>
<dbReference type="OMA" id="NYMGTTH"/>
<dbReference type="EMBL" id="JAGTXO010000008">
    <property type="protein sequence ID" value="KAG8466152.1"/>
    <property type="molecule type" value="Genomic_DNA"/>
</dbReference>
<protein>
    <recommendedName>
        <fullName evidence="4">Phytanoyl-CoA dioxygenase</fullName>
    </recommendedName>
</protein>
<evidence type="ECO:0000313" key="3">
    <source>
        <dbReference type="Proteomes" id="UP000751190"/>
    </source>
</evidence>
<gene>
    <name evidence="2" type="ORF">KFE25_001908</name>
</gene>
<feature type="region of interest" description="Disordered" evidence="1">
    <location>
        <begin position="282"/>
        <end position="304"/>
    </location>
</feature>
<dbReference type="Pfam" id="PF05721">
    <property type="entry name" value="PhyH"/>
    <property type="match status" value="1"/>
</dbReference>
<dbReference type="PANTHER" id="PTHR31630:SF10">
    <property type="entry name" value="PHYTANOYL-COA DIOXYGENASE"/>
    <property type="match status" value="1"/>
</dbReference>
<reference evidence="2" key="1">
    <citation type="submission" date="2021-05" db="EMBL/GenBank/DDBJ databases">
        <title>The genome of the haptophyte Pavlova lutheri (Diacronema luteri, Pavlovales) - a model for lipid biosynthesis in eukaryotic algae.</title>
        <authorList>
            <person name="Hulatt C.J."/>
            <person name="Posewitz M.C."/>
        </authorList>
    </citation>
    <scope>NUCLEOTIDE SEQUENCE</scope>
    <source>
        <strain evidence="2">NIVA-4/92</strain>
    </source>
</reference>
<dbReference type="AlphaFoldDB" id="A0A8J5XKN8"/>
<dbReference type="SUPFAM" id="SSF51197">
    <property type="entry name" value="Clavaminate synthase-like"/>
    <property type="match status" value="1"/>
</dbReference>
<evidence type="ECO:0000256" key="1">
    <source>
        <dbReference type="SAM" id="MobiDB-lite"/>
    </source>
</evidence>
<dbReference type="InterPro" id="IPR008775">
    <property type="entry name" value="Phytyl_CoA_dOase-like"/>
</dbReference>